<protein>
    <submittedName>
        <fullName evidence="1">DUF4270 family protein</fullName>
    </submittedName>
</protein>
<evidence type="ECO:0000313" key="2">
    <source>
        <dbReference type="Proteomes" id="UP000679220"/>
    </source>
</evidence>
<reference evidence="1" key="2">
    <citation type="submission" date="2021-04" db="EMBL/GenBank/DDBJ databases">
        <authorList>
            <person name="Zhang T."/>
            <person name="Zhang Y."/>
            <person name="Lu D."/>
            <person name="Zuo D."/>
            <person name="Du Z."/>
        </authorList>
    </citation>
    <scope>NUCLEOTIDE SEQUENCE</scope>
    <source>
        <strain evidence="1">JR1</strain>
    </source>
</reference>
<dbReference type="Proteomes" id="UP000679220">
    <property type="component" value="Unassembled WGS sequence"/>
</dbReference>
<keyword evidence="2" id="KW-1185">Reference proteome</keyword>
<reference evidence="1" key="1">
    <citation type="journal article" date="2018" name="Int. J. Syst. Evol. Microbiol.">
        <title>Carboxylicivirga sediminis sp. nov., isolated from coastal sediment.</title>
        <authorList>
            <person name="Wang F.Q."/>
            <person name="Ren L.H."/>
            <person name="Zou R.J."/>
            <person name="Sun Y.Z."/>
            <person name="Liu X.J."/>
            <person name="Jiang F."/>
            <person name="Liu L.J."/>
        </authorList>
    </citation>
    <scope>NUCLEOTIDE SEQUENCE</scope>
    <source>
        <strain evidence="1">JR1</strain>
    </source>
</reference>
<name>A0A941IZM3_9BACT</name>
<sequence>MHILHQNTIYKHTALISILIVGLASCQQGELDLRDDFIGSDSYTALIDTVTIQMSTFRSDSVVSSSTGSALIGHIHHKLLGGQEAKSYFTMSYPNDLSWDTEKQVFDSLLVVLKPNGYYIGDTIADAEYHVHRVNETISSDDGYYYSTNSFSYDEMPIASKSFHPSPGKGNELTIRLNDSFAKEIIDFVNEYKNHTDKSTLFKEQFKGLAFTCDTNTTRSAIGYSSGDESAIFRFYSHKVGIEKEEIVDELGIDGTLTQFNHFYSNDKTVKYNQLDNRKTLLREQNADNMTVLQNGSGLQFRIDFPTINNLLELKAQGHIVKAELRIKPNMEVMTIKDLPPTLYIGDIYRANEIWGYLSDSNGNTLSSSLVIDYIYQEDTYYTFDITYYLNSRLLEPVVDIDRGLVITLPDNVGSSYSWLAANGKTSGNNPSELLLYYYYYDTE</sequence>
<evidence type="ECO:0000313" key="1">
    <source>
        <dbReference type="EMBL" id="MBR8537975.1"/>
    </source>
</evidence>
<dbReference type="EMBL" id="JAGTAR010000045">
    <property type="protein sequence ID" value="MBR8537975.1"/>
    <property type="molecule type" value="Genomic_DNA"/>
</dbReference>
<organism evidence="1 2">
    <name type="scientific">Carboxylicivirga sediminis</name>
    <dbReference type="NCBI Taxonomy" id="2006564"/>
    <lineage>
        <taxon>Bacteria</taxon>
        <taxon>Pseudomonadati</taxon>
        <taxon>Bacteroidota</taxon>
        <taxon>Bacteroidia</taxon>
        <taxon>Marinilabiliales</taxon>
        <taxon>Marinilabiliaceae</taxon>
        <taxon>Carboxylicivirga</taxon>
    </lineage>
</organism>
<gene>
    <name evidence="1" type="ORF">KDU71_20570</name>
</gene>
<dbReference type="AlphaFoldDB" id="A0A941IZM3"/>
<proteinExistence type="predicted"/>
<comment type="caution">
    <text evidence="1">The sequence shown here is derived from an EMBL/GenBank/DDBJ whole genome shotgun (WGS) entry which is preliminary data.</text>
</comment>
<accession>A0A941IZM3</accession>
<dbReference type="RefSeq" id="WP_212192999.1">
    <property type="nucleotide sequence ID" value="NZ_JAGTAR010000045.1"/>
</dbReference>